<dbReference type="PANTHER" id="PTHR44080:SF1">
    <property type="entry name" value="E3 UBIQUITIN-PROTEIN LIGASE COP1"/>
    <property type="match status" value="1"/>
</dbReference>
<dbReference type="InterPro" id="IPR042755">
    <property type="entry name" value="COP1"/>
</dbReference>
<evidence type="ECO:0000256" key="6">
    <source>
        <dbReference type="PROSITE-ProRule" id="PRU00175"/>
    </source>
</evidence>
<dbReference type="InterPro" id="IPR019775">
    <property type="entry name" value="WD40_repeat_CS"/>
</dbReference>
<dbReference type="PhylomeDB" id="R7Q8L1"/>
<feature type="compositionally biased region" description="Basic and acidic residues" evidence="8">
    <location>
        <begin position="285"/>
        <end position="311"/>
    </location>
</feature>
<dbReference type="Gene3D" id="3.30.40.10">
    <property type="entry name" value="Zinc/RING finger domain, C3HC4 (zinc finger)"/>
    <property type="match status" value="1"/>
</dbReference>
<dbReference type="AlphaFoldDB" id="R7Q8L1"/>
<dbReference type="InterPro" id="IPR001841">
    <property type="entry name" value="Znf_RING"/>
</dbReference>
<feature type="compositionally biased region" description="Pro residues" evidence="8">
    <location>
        <begin position="81"/>
        <end position="91"/>
    </location>
</feature>
<dbReference type="PROSITE" id="PS00678">
    <property type="entry name" value="WD_REPEATS_1"/>
    <property type="match status" value="1"/>
</dbReference>
<evidence type="ECO:0000256" key="1">
    <source>
        <dbReference type="ARBA" id="ARBA00022574"/>
    </source>
</evidence>
<dbReference type="PRINTS" id="PR00320">
    <property type="entry name" value="GPROTEINBRPT"/>
</dbReference>
<dbReference type="SUPFAM" id="SSF50978">
    <property type="entry name" value="WD40 repeat-like"/>
    <property type="match status" value="1"/>
</dbReference>
<dbReference type="STRING" id="2769.R7Q8L1"/>
<feature type="region of interest" description="Disordered" evidence="8">
    <location>
        <begin position="65"/>
        <end position="174"/>
    </location>
</feature>
<evidence type="ECO:0000256" key="7">
    <source>
        <dbReference type="PROSITE-ProRule" id="PRU00221"/>
    </source>
</evidence>
<dbReference type="Proteomes" id="UP000012073">
    <property type="component" value="Unassembled WGS sequence"/>
</dbReference>
<dbReference type="InterPro" id="IPR013083">
    <property type="entry name" value="Znf_RING/FYVE/PHD"/>
</dbReference>
<evidence type="ECO:0000256" key="2">
    <source>
        <dbReference type="ARBA" id="ARBA00022723"/>
    </source>
</evidence>
<keyword evidence="4 6" id="KW-0863">Zinc-finger</keyword>
<feature type="repeat" description="WD" evidence="7">
    <location>
        <begin position="559"/>
        <end position="599"/>
    </location>
</feature>
<reference evidence="11" key="1">
    <citation type="journal article" date="2013" name="Proc. Natl. Acad. Sci. U.S.A.">
        <title>Genome structure and metabolic features in the red seaweed Chondrus crispus shed light on evolution of the Archaeplastida.</title>
        <authorList>
            <person name="Collen J."/>
            <person name="Porcel B."/>
            <person name="Carre W."/>
            <person name="Ball S.G."/>
            <person name="Chaparro C."/>
            <person name="Tonon T."/>
            <person name="Barbeyron T."/>
            <person name="Michel G."/>
            <person name="Noel B."/>
            <person name="Valentin K."/>
            <person name="Elias M."/>
            <person name="Artiguenave F."/>
            <person name="Arun A."/>
            <person name="Aury J.M."/>
            <person name="Barbosa-Neto J.F."/>
            <person name="Bothwell J.H."/>
            <person name="Bouget F.Y."/>
            <person name="Brillet L."/>
            <person name="Cabello-Hurtado F."/>
            <person name="Capella-Gutierrez S."/>
            <person name="Charrier B."/>
            <person name="Cladiere L."/>
            <person name="Cock J.M."/>
            <person name="Coelho S.M."/>
            <person name="Colleoni C."/>
            <person name="Czjzek M."/>
            <person name="Da Silva C."/>
            <person name="Delage L."/>
            <person name="Denoeud F."/>
            <person name="Deschamps P."/>
            <person name="Dittami S.M."/>
            <person name="Gabaldon T."/>
            <person name="Gachon C.M."/>
            <person name="Groisillier A."/>
            <person name="Herve C."/>
            <person name="Jabbari K."/>
            <person name="Katinka M."/>
            <person name="Kloareg B."/>
            <person name="Kowalczyk N."/>
            <person name="Labadie K."/>
            <person name="Leblanc C."/>
            <person name="Lopez P.J."/>
            <person name="McLachlan D.H."/>
            <person name="Meslet-Cladiere L."/>
            <person name="Moustafa A."/>
            <person name="Nehr Z."/>
            <person name="Nyvall Collen P."/>
            <person name="Panaud O."/>
            <person name="Partensky F."/>
            <person name="Poulain J."/>
            <person name="Rensing S.A."/>
            <person name="Rousvoal S."/>
            <person name="Samson G."/>
            <person name="Symeonidi A."/>
            <person name="Weissenbach J."/>
            <person name="Zambounis A."/>
            <person name="Wincker P."/>
            <person name="Boyen C."/>
        </authorList>
    </citation>
    <scope>NUCLEOTIDE SEQUENCE [LARGE SCALE GENOMIC DNA]</scope>
    <source>
        <strain evidence="11">cv. Stackhouse</strain>
    </source>
</reference>
<evidence type="ECO:0000256" key="8">
    <source>
        <dbReference type="SAM" id="MobiDB-lite"/>
    </source>
</evidence>
<evidence type="ECO:0000259" key="9">
    <source>
        <dbReference type="PROSITE" id="PS50089"/>
    </source>
</evidence>
<keyword evidence="5" id="KW-0862">Zinc</keyword>
<dbReference type="Gramene" id="CDF34133">
    <property type="protein sequence ID" value="CDF34133"/>
    <property type="gene ID" value="CHC_T00008502001"/>
</dbReference>
<evidence type="ECO:0000313" key="10">
    <source>
        <dbReference type="EMBL" id="CDF34133.1"/>
    </source>
</evidence>
<dbReference type="GO" id="GO:0061630">
    <property type="term" value="F:ubiquitin protein ligase activity"/>
    <property type="evidence" value="ECO:0007669"/>
    <property type="project" value="InterPro"/>
</dbReference>
<evidence type="ECO:0000256" key="5">
    <source>
        <dbReference type="ARBA" id="ARBA00022833"/>
    </source>
</evidence>
<proteinExistence type="predicted"/>
<dbReference type="InterPro" id="IPR001680">
    <property type="entry name" value="WD40_rpt"/>
</dbReference>
<dbReference type="PROSITE" id="PS50089">
    <property type="entry name" value="ZF_RING_2"/>
    <property type="match status" value="1"/>
</dbReference>
<dbReference type="SMR" id="R7Q8L1"/>
<feature type="compositionally biased region" description="Pro residues" evidence="8">
    <location>
        <begin position="142"/>
        <end position="151"/>
    </location>
</feature>
<dbReference type="Gene3D" id="2.130.10.10">
    <property type="entry name" value="YVTN repeat-like/Quinoprotein amine dehydrogenase"/>
    <property type="match status" value="1"/>
</dbReference>
<dbReference type="PROSITE" id="PS50082">
    <property type="entry name" value="WD_REPEATS_2"/>
    <property type="match status" value="2"/>
</dbReference>
<dbReference type="SMART" id="SM00184">
    <property type="entry name" value="RING"/>
    <property type="match status" value="1"/>
</dbReference>
<dbReference type="PROSITE" id="PS00518">
    <property type="entry name" value="ZF_RING_1"/>
    <property type="match status" value="1"/>
</dbReference>
<dbReference type="Pfam" id="PF00400">
    <property type="entry name" value="WD40"/>
    <property type="match status" value="2"/>
</dbReference>
<keyword evidence="11" id="KW-1185">Reference proteome</keyword>
<feature type="domain" description="RING-type" evidence="9">
    <location>
        <begin position="15"/>
        <end position="53"/>
    </location>
</feature>
<organism evidence="10 11">
    <name type="scientific">Chondrus crispus</name>
    <name type="common">Carrageen Irish moss</name>
    <name type="synonym">Polymorpha crispa</name>
    <dbReference type="NCBI Taxonomy" id="2769"/>
    <lineage>
        <taxon>Eukaryota</taxon>
        <taxon>Rhodophyta</taxon>
        <taxon>Florideophyceae</taxon>
        <taxon>Rhodymeniophycidae</taxon>
        <taxon>Gigartinales</taxon>
        <taxon>Gigartinaceae</taxon>
        <taxon>Chondrus</taxon>
    </lineage>
</organism>
<dbReference type="GO" id="GO:0043161">
    <property type="term" value="P:proteasome-mediated ubiquitin-dependent protein catabolic process"/>
    <property type="evidence" value="ECO:0007669"/>
    <property type="project" value="TreeGrafter"/>
</dbReference>
<dbReference type="KEGG" id="ccp:CHC_T00008502001"/>
<dbReference type="InterPro" id="IPR015943">
    <property type="entry name" value="WD40/YVTN_repeat-like_dom_sf"/>
</dbReference>
<dbReference type="PANTHER" id="PTHR44080">
    <property type="entry name" value="E3 UBIQUITIN-PROTEIN LIGASE COP1"/>
    <property type="match status" value="1"/>
</dbReference>
<gene>
    <name evidence="10" type="ORF">CHC_T00008502001</name>
</gene>
<feature type="region of interest" description="Disordered" evidence="8">
    <location>
        <begin position="267"/>
        <end position="313"/>
    </location>
</feature>
<dbReference type="InterPro" id="IPR036322">
    <property type="entry name" value="WD40_repeat_dom_sf"/>
</dbReference>
<dbReference type="OMA" id="CWRQMSN"/>
<protein>
    <submittedName>
        <fullName evidence="10">E3 ubiquitin-protein ligase</fullName>
    </submittedName>
</protein>
<dbReference type="RefSeq" id="XP_005713952.1">
    <property type="nucleotide sequence ID" value="XM_005713895.1"/>
</dbReference>
<keyword evidence="1 7" id="KW-0853">WD repeat</keyword>
<feature type="repeat" description="WD" evidence="7">
    <location>
        <begin position="472"/>
        <end position="514"/>
    </location>
</feature>
<dbReference type="Pfam" id="PF13920">
    <property type="entry name" value="zf-C3HC4_3"/>
    <property type="match status" value="1"/>
</dbReference>
<dbReference type="GeneID" id="17321690"/>
<keyword evidence="3" id="KW-0677">Repeat</keyword>
<name>R7Q8L1_CHOCR</name>
<evidence type="ECO:0000256" key="3">
    <source>
        <dbReference type="ARBA" id="ARBA00022737"/>
    </source>
</evidence>
<dbReference type="SMART" id="SM00320">
    <property type="entry name" value="WD40"/>
    <property type="match status" value="7"/>
</dbReference>
<dbReference type="GO" id="GO:0008270">
    <property type="term" value="F:zinc ion binding"/>
    <property type="evidence" value="ECO:0007669"/>
    <property type="project" value="UniProtKB-KW"/>
</dbReference>
<dbReference type="EMBL" id="HG001674">
    <property type="protein sequence ID" value="CDF34133.1"/>
    <property type="molecule type" value="Genomic_DNA"/>
</dbReference>
<dbReference type="InterPro" id="IPR020472">
    <property type="entry name" value="WD40_PAC1"/>
</dbReference>
<sequence>MPSPAPPVRSSPYNCPICLAPPTSSFAPPCRHVFCYECLTTHLQTRADCPICHIPVSLDSISPALPPSLPHASTQLSMPRLPSPRTPPPMATPDMTPRMSSRRVEPPPLPRRPQPSALPSSADAAERRVRAERRARAALQDPPVPMPPHPPWTETDDSSSSLPSRRPPHRAQHSAVAEIMSAAVPLGPVQPSPESLLAAGENLSTEQLAAVIASLNQKLQEKEGSERRVETDLLLDFLKHTKQEKVRTIETLRGEVSLLEADVHEAERQKAKLRPEMSSTTSTMLDKREGAQREERDQPLPPTRPEDVELGKKRKRMQKNYDVLQEHYFQTVARHSGEERRRALRTFSDDIFKLTQYSRLRDRATLMHVARVPDAPCNDVFKASNIISSIEFDRESEFLATAGVTKRIKIFEFSNIERNRVDVHYPVREIPTTAKLSWVCWNPYIRHHLVSSDYEGFVTLWDVNRGVSIREYEEHENRAWSVDYCPTQPTLFASGSDDGRVKLWHTSQSGSLLTIDNRPANVCSVKFHPQEANKIAFGSVDFKTHYYDLRNPSEELHVFESHTRAVSYVKFMSPTELVTASVDSTIKLWDLKTMSLSRTFSGHVNDKNFVGLSVTPDYIACGSEENTAYCYYKAIPKPFTGYRFSTVDPLTGEETHDDDDSQFVSSVCWCPKNPELLVAANSLGALKVLALESLESGSARHPSR</sequence>
<evidence type="ECO:0000256" key="4">
    <source>
        <dbReference type="ARBA" id="ARBA00022771"/>
    </source>
</evidence>
<dbReference type="SUPFAM" id="SSF57850">
    <property type="entry name" value="RING/U-box"/>
    <property type="match status" value="1"/>
</dbReference>
<dbReference type="PROSITE" id="PS50294">
    <property type="entry name" value="WD_REPEATS_REGION"/>
    <property type="match status" value="2"/>
</dbReference>
<feature type="compositionally biased region" description="Basic and acidic residues" evidence="8">
    <location>
        <begin position="124"/>
        <end position="135"/>
    </location>
</feature>
<dbReference type="OrthoDB" id="273771at2759"/>
<evidence type="ECO:0000313" key="11">
    <source>
        <dbReference type="Proteomes" id="UP000012073"/>
    </source>
</evidence>
<keyword evidence="2" id="KW-0479">Metal-binding</keyword>
<dbReference type="InterPro" id="IPR017907">
    <property type="entry name" value="Znf_RING_CS"/>
</dbReference>
<accession>R7Q8L1</accession>